<protein>
    <recommendedName>
        <fullName evidence="3">Helix-turn-helix domain-containing protein</fullName>
    </recommendedName>
</protein>
<dbReference type="InterPro" id="IPR036388">
    <property type="entry name" value="WH-like_DNA-bd_sf"/>
</dbReference>
<name>A0ABN8DSW4_9VIBR</name>
<accession>A0ABN8DSW4</accession>
<keyword evidence="2" id="KW-1185">Reference proteome</keyword>
<sequence>MDMNPIFARRLYLAWLVDQLERPNVPMLMKHTGWPRRTIQDVLKALAGIGIELSFVQDGVRHNDGYYQVCDWGPVNRLWVIDQQAQIQAAIS</sequence>
<dbReference type="InterPro" id="IPR017162">
    <property type="entry name" value="UCP037266"/>
</dbReference>
<gene>
    <name evidence="1" type="ORF">VST7929_02079</name>
</gene>
<proteinExistence type="predicted"/>
<dbReference type="Gene3D" id="1.10.10.10">
    <property type="entry name" value="Winged helix-like DNA-binding domain superfamily/Winged helix DNA-binding domain"/>
    <property type="match status" value="1"/>
</dbReference>
<dbReference type="EMBL" id="CAKLDI010000001">
    <property type="protein sequence ID" value="CAH0534171.1"/>
    <property type="molecule type" value="Genomic_DNA"/>
</dbReference>
<reference evidence="1" key="1">
    <citation type="submission" date="2021-11" db="EMBL/GenBank/DDBJ databases">
        <authorList>
            <person name="Rodrigo-Torres L."/>
            <person name="Arahal R. D."/>
            <person name="Lucena T."/>
        </authorList>
    </citation>
    <scope>NUCLEOTIDE SEQUENCE</scope>
    <source>
        <strain evidence="1">CECT 7929</strain>
    </source>
</reference>
<evidence type="ECO:0000313" key="2">
    <source>
        <dbReference type="Proteomes" id="UP000838672"/>
    </source>
</evidence>
<comment type="caution">
    <text evidence="1">The sequence shown here is derived from an EMBL/GenBank/DDBJ whole genome shotgun (WGS) entry which is preliminary data.</text>
</comment>
<dbReference type="Proteomes" id="UP000838672">
    <property type="component" value="Unassembled WGS sequence"/>
</dbReference>
<evidence type="ECO:0008006" key="3">
    <source>
        <dbReference type="Google" id="ProtNLM"/>
    </source>
</evidence>
<dbReference type="Pfam" id="PF09904">
    <property type="entry name" value="HTH_43"/>
    <property type="match status" value="1"/>
</dbReference>
<organism evidence="1 2">
    <name type="scientific">Vibrio stylophorae</name>
    <dbReference type="NCBI Taxonomy" id="659351"/>
    <lineage>
        <taxon>Bacteria</taxon>
        <taxon>Pseudomonadati</taxon>
        <taxon>Pseudomonadota</taxon>
        <taxon>Gammaproteobacteria</taxon>
        <taxon>Vibrionales</taxon>
        <taxon>Vibrionaceae</taxon>
        <taxon>Vibrio</taxon>
    </lineage>
</organism>
<dbReference type="RefSeq" id="WP_237466569.1">
    <property type="nucleotide sequence ID" value="NZ_CAKLDI010000001.1"/>
</dbReference>
<evidence type="ECO:0000313" key="1">
    <source>
        <dbReference type="EMBL" id="CAH0534171.1"/>
    </source>
</evidence>
<dbReference type="PIRSF" id="PIRSF037266">
    <property type="entry name" value="UCP037266"/>
    <property type="match status" value="1"/>
</dbReference>